<evidence type="ECO:0000256" key="8">
    <source>
        <dbReference type="ARBA" id="ARBA00023004"/>
    </source>
</evidence>
<dbReference type="SUPFAM" id="SSF54292">
    <property type="entry name" value="2Fe-2S ferredoxin-like"/>
    <property type="match status" value="1"/>
</dbReference>
<dbReference type="InterPro" id="IPR001041">
    <property type="entry name" value="2Fe-2S_ferredoxin-type"/>
</dbReference>
<dbReference type="NCBIfam" id="TIGR02008">
    <property type="entry name" value="fdx_plant"/>
    <property type="match status" value="1"/>
</dbReference>
<organism evidence="12 13">
    <name type="scientific">Urochloa decumbens</name>
    <dbReference type="NCBI Taxonomy" id="240449"/>
    <lineage>
        <taxon>Eukaryota</taxon>
        <taxon>Viridiplantae</taxon>
        <taxon>Streptophyta</taxon>
        <taxon>Embryophyta</taxon>
        <taxon>Tracheophyta</taxon>
        <taxon>Spermatophyta</taxon>
        <taxon>Magnoliopsida</taxon>
        <taxon>Liliopsida</taxon>
        <taxon>Poales</taxon>
        <taxon>Poaceae</taxon>
        <taxon>PACMAD clade</taxon>
        <taxon>Panicoideae</taxon>
        <taxon>Panicodae</taxon>
        <taxon>Paniceae</taxon>
        <taxon>Melinidinae</taxon>
        <taxon>Urochloa</taxon>
    </lineage>
</organism>
<evidence type="ECO:0000256" key="2">
    <source>
        <dbReference type="ARBA" id="ARBA00007874"/>
    </source>
</evidence>
<sequence length="338" mass="36517">MMATFTAPALCNFMTIALQNTTTPPLNKSTKYPLRLRARRRDVRAAAVYKVKLVMPGGKESVVNVPDNSYILDAAEEAGLDLPYSCRAGACSSCAGKVLEGSVDQSDQSFLDDGQVGEGYALTCVAYPTSDCVIQTHREEDLYWATSPAVTPTAPFRIPSRVVLDIAIRICSLSFLKNKVQVVVRCLTVFVLSECFGTCQAYLENDGWVVPATSTGKKPPELLFGGRPLELERAIIRMLLGGYSTGTTGGRVTWQLKNKKGKGAPAILTNFGGEMPVAAGDMRIRYFFPSGLGISVRSPGWSTCWLVNEKEVAPGDAPGYEVVICEPDINSIGAQGRR</sequence>
<reference evidence="12 13" key="2">
    <citation type="submission" date="2024-10" db="EMBL/GenBank/DDBJ databases">
        <authorList>
            <person name="Ryan C."/>
        </authorList>
    </citation>
    <scope>NUCLEOTIDE SEQUENCE [LARGE SCALE GENOMIC DNA]</scope>
</reference>
<dbReference type="GO" id="GO:0009507">
    <property type="term" value="C:chloroplast"/>
    <property type="evidence" value="ECO:0007669"/>
    <property type="project" value="UniProtKB-SubCell"/>
</dbReference>
<dbReference type="InterPro" id="IPR006058">
    <property type="entry name" value="2Fe2S_fd_BS"/>
</dbReference>
<keyword evidence="6" id="KW-0809">Transit peptide</keyword>
<dbReference type="PANTHER" id="PTHR43112:SF44">
    <property type="entry name" value="FERREDOXIN"/>
    <property type="match status" value="1"/>
</dbReference>
<evidence type="ECO:0000256" key="6">
    <source>
        <dbReference type="ARBA" id="ARBA00022946"/>
    </source>
</evidence>
<comment type="function">
    <text evidence="10">Ferredoxins are iron-sulfur proteins that transfer electrons in a wide variety of metabolic reactions.</text>
</comment>
<dbReference type="PROSITE" id="PS51085">
    <property type="entry name" value="2FE2S_FER_2"/>
    <property type="match status" value="1"/>
</dbReference>
<comment type="similarity">
    <text evidence="2 10">Belongs to the 2Fe2S plant-type ferredoxin family.</text>
</comment>
<evidence type="ECO:0000256" key="5">
    <source>
        <dbReference type="ARBA" id="ARBA00022723"/>
    </source>
</evidence>
<keyword evidence="5 10" id="KW-0479">Metal-binding</keyword>
<evidence type="ECO:0000256" key="10">
    <source>
        <dbReference type="RuleBase" id="RU364001"/>
    </source>
</evidence>
<keyword evidence="4 10" id="KW-0001">2Fe-2S</keyword>
<comment type="subcellular location">
    <subcellularLocation>
        <location evidence="1 10">Plastid</location>
        <location evidence="1 10">Chloroplast</location>
    </subcellularLocation>
</comment>
<dbReference type="Proteomes" id="UP001497457">
    <property type="component" value="Chromosome 5rd"/>
</dbReference>
<keyword evidence="10" id="KW-0150">Chloroplast</keyword>
<proteinExistence type="inferred from homology"/>
<dbReference type="Gene3D" id="3.10.20.30">
    <property type="match status" value="1"/>
</dbReference>
<evidence type="ECO:0000256" key="4">
    <source>
        <dbReference type="ARBA" id="ARBA00022714"/>
    </source>
</evidence>
<feature type="domain" description="2Fe-2S ferredoxin-type" evidence="11">
    <location>
        <begin position="49"/>
        <end position="140"/>
    </location>
</feature>
<evidence type="ECO:0000256" key="3">
    <source>
        <dbReference type="ARBA" id="ARBA00022448"/>
    </source>
</evidence>
<dbReference type="FunFam" id="3.10.20.30:FF:000014">
    <property type="entry name" value="Ferredoxin"/>
    <property type="match status" value="1"/>
</dbReference>
<dbReference type="CDD" id="cd00207">
    <property type="entry name" value="fer2"/>
    <property type="match status" value="1"/>
</dbReference>
<evidence type="ECO:0000256" key="9">
    <source>
        <dbReference type="ARBA" id="ARBA00023014"/>
    </source>
</evidence>
<dbReference type="EMBL" id="OZ075115">
    <property type="protein sequence ID" value="CAL5067604.1"/>
    <property type="molecule type" value="Genomic_DNA"/>
</dbReference>
<dbReference type="AlphaFoldDB" id="A0ABC9F1U9"/>
<protein>
    <recommendedName>
        <fullName evidence="10">Ferredoxin</fullName>
    </recommendedName>
</protein>
<keyword evidence="9 10" id="KW-0411">Iron-sulfur</keyword>
<dbReference type="PANTHER" id="PTHR43112">
    <property type="entry name" value="FERREDOXIN"/>
    <property type="match status" value="1"/>
</dbReference>
<keyword evidence="3 10" id="KW-0813">Transport</keyword>
<keyword evidence="13" id="KW-1185">Reference proteome</keyword>
<dbReference type="InterPro" id="IPR012675">
    <property type="entry name" value="Beta-grasp_dom_sf"/>
</dbReference>
<keyword evidence="8 10" id="KW-0408">Iron</keyword>
<dbReference type="GO" id="GO:0046872">
    <property type="term" value="F:metal ion binding"/>
    <property type="evidence" value="ECO:0007669"/>
    <property type="project" value="UniProtKB-KW"/>
</dbReference>
<comment type="cofactor">
    <cofactor evidence="10">
        <name>[2Fe-2S] cluster</name>
        <dbReference type="ChEBI" id="CHEBI:190135"/>
    </cofactor>
    <text evidence="10">Binds 1 [2Fe-2S] cluster.</text>
</comment>
<evidence type="ECO:0000313" key="12">
    <source>
        <dbReference type="EMBL" id="CAL5067604.1"/>
    </source>
</evidence>
<dbReference type="Pfam" id="PF00111">
    <property type="entry name" value="Fer2"/>
    <property type="match status" value="1"/>
</dbReference>
<evidence type="ECO:0000259" key="11">
    <source>
        <dbReference type="PROSITE" id="PS51085"/>
    </source>
</evidence>
<dbReference type="InterPro" id="IPR036010">
    <property type="entry name" value="2Fe-2S_ferredoxin-like_sf"/>
</dbReference>
<evidence type="ECO:0000256" key="1">
    <source>
        <dbReference type="ARBA" id="ARBA00004229"/>
    </source>
</evidence>
<accession>A0ABC9F1U9</accession>
<dbReference type="PROSITE" id="PS00197">
    <property type="entry name" value="2FE2S_FER_1"/>
    <property type="match status" value="1"/>
</dbReference>
<dbReference type="InterPro" id="IPR010241">
    <property type="entry name" value="Fd_pln"/>
</dbReference>
<keyword evidence="10" id="KW-0934">Plastid</keyword>
<keyword evidence="7 10" id="KW-0249">Electron transport</keyword>
<evidence type="ECO:0000313" key="13">
    <source>
        <dbReference type="Proteomes" id="UP001497457"/>
    </source>
</evidence>
<dbReference type="GO" id="GO:0051537">
    <property type="term" value="F:2 iron, 2 sulfur cluster binding"/>
    <property type="evidence" value="ECO:0007669"/>
    <property type="project" value="UniProtKB-KW"/>
</dbReference>
<reference evidence="13" key="1">
    <citation type="submission" date="2024-06" db="EMBL/GenBank/DDBJ databases">
        <authorList>
            <person name="Ryan C."/>
        </authorList>
    </citation>
    <scope>NUCLEOTIDE SEQUENCE [LARGE SCALE GENOMIC DNA]</scope>
</reference>
<name>A0ABC9F1U9_9POAL</name>
<gene>
    <name evidence="12" type="ORF">URODEC1_LOCUS101090</name>
</gene>
<evidence type="ECO:0000256" key="7">
    <source>
        <dbReference type="ARBA" id="ARBA00022982"/>
    </source>
</evidence>